<sequence>MTATKITNGARVEHTEWTDGTFRPQRGTVLVRQDESREITWDGTSARNALTADLAAKLVQIG</sequence>
<proteinExistence type="predicted"/>
<feature type="region of interest" description="Disordered" evidence="1">
    <location>
        <begin position="1"/>
        <end position="20"/>
    </location>
</feature>
<dbReference type="AlphaFoldDB" id="Q2LEW7"/>
<geneLocation type="plasmid" evidence="2">
    <name>pRL1</name>
</geneLocation>
<protein>
    <submittedName>
        <fullName evidence="2">Uncharacterized protein</fullName>
    </submittedName>
</protein>
<organism evidence="2">
    <name type="scientific">Streptomyces sp. 44030</name>
    <dbReference type="NCBI Taxonomy" id="364102"/>
    <lineage>
        <taxon>Bacteria</taxon>
        <taxon>Bacillati</taxon>
        <taxon>Actinomycetota</taxon>
        <taxon>Actinomycetes</taxon>
        <taxon>Kitasatosporales</taxon>
        <taxon>Streptomycetaceae</taxon>
        <taxon>Streptomyces</taxon>
    </lineage>
</organism>
<dbReference type="EMBL" id="DQ322649">
    <property type="protein sequence ID" value="ABC67348.1"/>
    <property type="molecule type" value="Genomic_DNA"/>
</dbReference>
<name>Q2LEW7_9ACTN</name>
<keyword evidence="2" id="KW-0614">Plasmid</keyword>
<accession>Q2LEW7</accession>
<reference evidence="2" key="1">
    <citation type="journal article" date="2006" name="Appl. Environ. Microbiol.">
        <title>Diversity of telomere palindromic sequences and replication genes among Streptomyces linear plasmids.</title>
        <authorList>
            <person name="Zhang R."/>
            <person name="Yang Y."/>
            <person name="Fang P."/>
            <person name="Jiang C."/>
            <person name="Xu L."/>
            <person name="Zhu Y."/>
            <person name="Shen M."/>
            <person name="Xia H."/>
            <person name="Zhao J."/>
            <person name="Chen T."/>
            <person name="Qin Z."/>
        </authorList>
    </citation>
    <scope>NUCLEOTIDE SEQUENCE</scope>
    <source>
        <strain evidence="2">44030</strain>
        <plasmid evidence="2">pRL1</plasmid>
    </source>
</reference>
<dbReference type="RefSeq" id="WP_012476916.1">
    <property type="nucleotide sequence ID" value="NC_010849.1"/>
</dbReference>
<evidence type="ECO:0000313" key="2">
    <source>
        <dbReference type="EMBL" id="ABC67348.1"/>
    </source>
</evidence>
<gene>
    <name evidence="2" type="ORF">pRL1.19</name>
</gene>
<evidence type="ECO:0000256" key="1">
    <source>
        <dbReference type="SAM" id="MobiDB-lite"/>
    </source>
</evidence>